<comment type="caution">
    <text evidence="2">The sequence shown here is derived from an EMBL/GenBank/DDBJ whole genome shotgun (WGS) entry which is preliminary data.</text>
</comment>
<dbReference type="Proteomes" id="UP001492380">
    <property type="component" value="Unassembled WGS sequence"/>
</dbReference>
<evidence type="ECO:0000313" key="3">
    <source>
        <dbReference type="Proteomes" id="UP001492380"/>
    </source>
</evidence>
<reference evidence="2 3" key="1">
    <citation type="submission" date="2024-04" db="EMBL/GenBank/DDBJ databases">
        <title>Phyllosticta paracitricarpa is synonymous to the EU quarantine fungus P. citricarpa based on phylogenomic analyses.</title>
        <authorList>
            <consortium name="Lawrence Berkeley National Laboratory"/>
            <person name="Van Ingen-Buijs V.A."/>
            <person name="Van Westerhoven A.C."/>
            <person name="Haridas S."/>
            <person name="Skiadas P."/>
            <person name="Martin F."/>
            <person name="Groenewald J.Z."/>
            <person name="Crous P.W."/>
            <person name="Seidl M.F."/>
        </authorList>
    </citation>
    <scope>NUCLEOTIDE SEQUENCE [LARGE SCALE GENOMIC DNA]</scope>
    <source>
        <strain evidence="2 3">CBS 123374</strain>
    </source>
</reference>
<gene>
    <name evidence="2" type="ORF">HDK90DRAFT_93571</name>
</gene>
<dbReference type="EMBL" id="JBBWRZ010000012">
    <property type="protein sequence ID" value="KAK8224847.1"/>
    <property type="molecule type" value="Genomic_DNA"/>
</dbReference>
<evidence type="ECO:0000313" key="2">
    <source>
        <dbReference type="EMBL" id="KAK8224847.1"/>
    </source>
</evidence>
<organism evidence="2 3">
    <name type="scientific">Phyllosticta capitalensis</name>
    <dbReference type="NCBI Taxonomy" id="121624"/>
    <lineage>
        <taxon>Eukaryota</taxon>
        <taxon>Fungi</taxon>
        <taxon>Dikarya</taxon>
        <taxon>Ascomycota</taxon>
        <taxon>Pezizomycotina</taxon>
        <taxon>Dothideomycetes</taxon>
        <taxon>Dothideomycetes incertae sedis</taxon>
        <taxon>Botryosphaeriales</taxon>
        <taxon>Phyllostictaceae</taxon>
        <taxon>Phyllosticta</taxon>
    </lineage>
</organism>
<feature type="region of interest" description="Disordered" evidence="1">
    <location>
        <begin position="1"/>
        <end position="22"/>
    </location>
</feature>
<sequence length="592" mass="68466">MDDNDSSAPMTTEPDSTGLSSSHFARLPRELRDMVYEYIIELGKNEVFRVGYYAVDLVFRHPGHQAGKLETRRINNALSAMSTCKQLCKEVQEFIFDRFAVEAYFHQEHRLYSSPFDLLHTARELKISIDVVHHPNYNQPPISLNKPQKEIYSIVHDWTCRRKGTLLESVFDGEAPFRSGQEPNSTTPQVTPHKLWSRVVASPSAESAQAPEPIDLEQIYPHRLWCHENPPHDVPINPHCKSLLDKLAEGHRLKVLEIDFAIGSFSQEFSRCRNVPYDSRMGMYYMYLRTEVTRSDFGVSKYLDLISRFSSVPKVLVEFGLPRTRGLLWPYWNDFQWTNEYDQAIIRNFLRRAIEDTDEARSLIDYPPDFDLGNEKSFDQSFPRLPPSVAAETVAVFKPIKPLDLRDDRVWLYKCRNTRYRLHNDPNILIWPPMRENTYDAPDDLWIMENERVYQSGASQFSSDSEDQEALFGEDDEVSGDSEAGEAPSDDSDDDAMADIDYQQDPEALEPSNAPSEEHLSLPATPRDSIHDDAASQHEHSVFEYPDTEDGEDIEYSHWTADDLRRLELYYKIGFPRKGYSFVFQDSDDEED</sequence>
<proteinExistence type="predicted"/>
<feature type="region of interest" description="Disordered" evidence="1">
    <location>
        <begin position="457"/>
        <end position="551"/>
    </location>
</feature>
<accession>A0ABR1YCH7</accession>
<protein>
    <submittedName>
        <fullName evidence="2">Uncharacterized protein</fullName>
    </submittedName>
</protein>
<keyword evidence="3" id="KW-1185">Reference proteome</keyword>
<name>A0ABR1YCH7_9PEZI</name>
<evidence type="ECO:0000256" key="1">
    <source>
        <dbReference type="SAM" id="MobiDB-lite"/>
    </source>
</evidence>
<feature type="compositionally biased region" description="Acidic residues" evidence="1">
    <location>
        <begin position="464"/>
        <end position="508"/>
    </location>
</feature>
<feature type="compositionally biased region" description="Basic and acidic residues" evidence="1">
    <location>
        <begin position="528"/>
        <end position="542"/>
    </location>
</feature>